<name>A0A7N8YID3_9TELE</name>
<dbReference type="PANTHER" id="PTHR23080">
    <property type="entry name" value="THAP DOMAIN PROTEIN"/>
    <property type="match status" value="1"/>
</dbReference>
<reference evidence="4" key="2">
    <citation type="submission" date="2025-09" db="UniProtKB">
        <authorList>
            <consortium name="Ensembl"/>
        </authorList>
    </citation>
    <scope>IDENTIFICATION</scope>
</reference>
<dbReference type="OrthoDB" id="10020990at2759"/>
<dbReference type="InParanoid" id="A0A7N8YID3"/>
<proteinExistence type="predicted"/>
<dbReference type="Pfam" id="PF13359">
    <property type="entry name" value="DDE_Tnp_4"/>
    <property type="match status" value="1"/>
</dbReference>
<keyword evidence="5" id="KW-1185">Reference proteome</keyword>
<sequence>MPPPCDALKDHDYTRPAAGNLQDVLRKMRELATEIQQLTHEKVQPLVYKFCITDEDIYYYTRFPSKEVFTLFWRSIHPSASEMAYWPKAQWTVHESAPPEQQIAPIDEFFMFLCRIGPGIEEKTLSAIFEVSLSTVTHTILTWTSYLYQVLSLLPTWLSKQCIQATMPEKVKVCFPELRVIIDCTEISCETTSFSKCEKKSSFKGLIGIAPCGLITFISSLYTNSASDQAVTKRSKLLHLLQPGDGVMADERFVNKKMAEDVGATLILPSLNTPQQNSKDTQKTQVVSCLRSLAERVKLRVKEYHIWDNPVPLYMTGSVNQLWVVCCLLSNYQGPLDIKGHISLTEHYCHSCQHS</sequence>
<evidence type="ECO:0000313" key="4">
    <source>
        <dbReference type="Ensembl" id="ENSMAMP00000063564.1"/>
    </source>
</evidence>
<organism evidence="4 5">
    <name type="scientific">Mastacembelus armatus</name>
    <name type="common">zig-zag eel</name>
    <dbReference type="NCBI Taxonomy" id="205130"/>
    <lineage>
        <taxon>Eukaryota</taxon>
        <taxon>Metazoa</taxon>
        <taxon>Chordata</taxon>
        <taxon>Craniata</taxon>
        <taxon>Vertebrata</taxon>
        <taxon>Euteleostomi</taxon>
        <taxon>Actinopterygii</taxon>
        <taxon>Neopterygii</taxon>
        <taxon>Teleostei</taxon>
        <taxon>Neoteleostei</taxon>
        <taxon>Acanthomorphata</taxon>
        <taxon>Anabantaria</taxon>
        <taxon>Synbranchiformes</taxon>
        <taxon>Mastacembelidae</taxon>
        <taxon>Mastacembelus</taxon>
    </lineage>
</organism>
<dbReference type="PANTHER" id="PTHR23080:SF142">
    <property type="entry name" value="SI:CH211-69L10.4"/>
    <property type="match status" value="1"/>
</dbReference>
<evidence type="ECO:0000313" key="5">
    <source>
        <dbReference type="Proteomes" id="UP000261640"/>
    </source>
</evidence>
<dbReference type="Proteomes" id="UP000261640">
    <property type="component" value="Unplaced"/>
</dbReference>
<evidence type="ECO:0000256" key="2">
    <source>
        <dbReference type="ARBA" id="ARBA00022723"/>
    </source>
</evidence>
<comment type="cofactor">
    <cofactor evidence="1">
        <name>a divalent metal cation</name>
        <dbReference type="ChEBI" id="CHEBI:60240"/>
    </cofactor>
</comment>
<evidence type="ECO:0000256" key="1">
    <source>
        <dbReference type="ARBA" id="ARBA00001968"/>
    </source>
</evidence>
<reference evidence="4" key="1">
    <citation type="submission" date="2025-08" db="UniProtKB">
        <authorList>
            <consortium name="Ensembl"/>
        </authorList>
    </citation>
    <scope>IDENTIFICATION</scope>
</reference>
<dbReference type="Ensembl" id="ENSMAMT00000037300.1">
    <property type="protein sequence ID" value="ENSMAMP00000063564.1"/>
    <property type="gene ID" value="ENSMAMG00000024588.1"/>
</dbReference>
<dbReference type="RefSeq" id="XP_026163335.1">
    <property type="nucleotide sequence ID" value="XM_026307550.1"/>
</dbReference>
<dbReference type="InterPro" id="IPR027806">
    <property type="entry name" value="HARBI1_dom"/>
</dbReference>
<protein>
    <submittedName>
        <fullName evidence="4">Uncharacterized LOC113130727</fullName>
    </submittedName>
</protein>
<keyword evidence="2" id="KW-0479">Metal-binding</keyword>
<dbReference type="GeneID" id="113130727"/>
<dbReference type="GeneTree" id="ENSGT00940000168268"/>
<feature type="domain" description="DDE Tnp4" evidence="3">
    <location>
        <begin position="182"/>
        <end position="331"/>
    </location>
</feature>
<dbReference type="GO" id="GO:0046872">
    <property type="term" value="F:metal ion binding"/>
    <property type="evidence" value="ECO:0007669"/>
    <property type="project" value="UniProtKB-KW"/>
</dbReference>
<accession>A0A7N8YID3</accession>
<dbReference type="AlphaFoldDB" id="A0A7N8YID3"/>
<evidence type="ECO:0000259" key="3">
    <source>
        <dbReference type="Pfam" id="PF13359"/>
    </source>
</evidence>